<dbReference type="InParanoid" id="A0A136JD81"/>
<dbReference type="Proteomes" id="UP000070501">
    <property type="component" value="Unassembled WGS sequence"/>
</dbReference>
<gene>
    <name evidence="2" type="ORF">Micbo1qcDRAFT_200534</name>
</gene>
<evidence type="ECO:0000313" key="3">
    <source>
        <dbReference type="Proteomes" id="UP000070501"/>
    </source>
</evidence>
<keyword evidence="1" id="KW-0472">Membrane</keyword>
<protein>
    <recommendedName>
        <fullName evidence="4">TOM core complex subunit Tom6</fullName>
    </recommendedName>
</protein>
<name>A0A136JD81_9PEZI</name>
<proteinExistence type="predicted"/>
<keyword evidence="1" id="KW-0812">Transmembrane</keyword>
<evidence type="ECO:0000313" key="2">
    <source>
        <dbReference type="EMBL" id="KXJ95097.1"/>
    </source>
</evidence>
<keyword evidence="3" id="KW-1185">Reference proteome</keyword>
<dbReference type="OrthoDB" id="5403997at2759"/>
<organism evidence="2 3">
    <name type="scientific">Microdochium bolleyi</name>
    <dbReference type="NCBI Taxonomy" id="196109"/>
    <lineage>
        <taxon>Eukaryota</taxon>
        <taxon>Fungi</taxon>
        <taxon>Dikarya</taxon>
        <taxon>Ascomycota</taxon>
        <taxon>Pezizomycotina</taxon>
        <taxon>Sordariomycetes</taxon>
        <taxon>Xylariomycetidae</taxon>
        <taxon>Xylariales</taxon>
        <taxon>Microdochiaceae</taxon>
        <taxon>Microdochium</taxon>
    </lineage>
</organism>
<accession>A0A136JD81</accession>
<reference evidence="3" key="1">
    <citation type="submission" date="2016-02" db="EMBL/GenBank/DDBJ databases">
        <title>Draft genome sequence of Microdochium bolleyi, a fungal endophyte of beachgrass.</title>
        <authorList>
            <consortium name="DOE Joint Genome Institute"/>
            <person name="David A.S."/>
            <person name="May G."/>
            <person name="Haridas S."/>
            <person name="Lim J."/>
            <person name="Wang M."/>
            <person name="Labutti K."/>
            <person name="Lipzen A."/>
            <person name="Barry K."/>
            <person name="Grigoriev I.V."/>
        </authorList>
    </citation>
    <scope>NUCLEOTIDE SEQUENCE [LARGE SCALE GENOMIC DNA]</scope>
    <source>
        <strain evidence="3">J235TASD1</strain>
    </source>
</reference>
<evidence type="ECO:0008006" key="4">
    <source>
        <dbReference type="Google" id="ProtNLM"/>
    </source>
</evidence>
<evidence type="ECO:0000256" key="1">
    <source>
        <dbReference type="SAM" id="Phobius"/>
    </source>
</evidence>
<feature type="transmembrane region" description="Helical" evidence="1">
    <location>
        <begin position="37"/>
        <end position="56"/>
    </location>
</feature>
<dbReference type="AlphaFoldDB" id="A0A136JD81"/>
<sequence length="58" mass="5944">MAPKRVESGRPRAAPGLIGSTYAALTSPENASVVRSVAVFGAAVAFLATSWGEFLLPP</sequence>
<keyword evidence="1" id="KW-1133">Transmembrane helix</keyword>
<dbReference type="EMBL" id="KQ964246">
    <property type="protein sequence ID" value="KXJ95097.1"/>
    <property type="molecule type" value="Genomic_DNA"/>
</dbReference>